<dbReference type="AlphaFoldDB" id="A0AAN7MV60"/>
<dbReference type="PANTHER" id="PTHR31988">
    <property type="entry name" value="ESTERASE, PUTATIVE (DUF303)-RELATED"/>
    <property type="match status" value="1"/>
</dbReference>
<dbReference type="InterPro" id="IPR005181">
    <property type="entry name" value="SASA"/>
</dbReference>
<comment type="caution">
    <text evidence="3">The sequence shown here is derived from an EMBL/GenBank/DDBJ whole genome shotgun (WGS) entry which is preliminary data.</text>
</comment>
<feature type="domain" description="Sialate O-acetylesterase" evidence="2">
    <location>
        <begin position="12"/>
        <end position="104"/>
    </location>
</feature>
<evidence type="ECO:0000313" key="3">
    <source>
        <dbReference type="EMBL" id="KAK4804577.1"/>
    </source>
</evidence>
<keyword evidence="1" id="KW-0378">Hydrolase</keyword>
<organism evidence="3 4">
    <name type="scientific">Trapa natans</name>
    <name type="common">Water chestnut</name>
    <dbReference type="NCBI Taxonomy" id="22666"/>
    <lineage>
        <taxon>Eukaryota</taxon>
        <taxon>Viridiplantae</taxon>
        <taxon>Streptophyta</taxon>
        <taxon>Embryophyta</taxon>
        <taxon>Tracheophyta</taxon>
        <taxon>Spermatophyta</taxon>
        <taxon>Magnoliopsida</taxon>
        <taxon>eudicotyledons</taxon>
        <taxon>Gunneridae</taxon>
        <taxon>Pentapetalae</taxon>
        <taxon>rosids</taxon>
        <taxon>malvids</taxon>
        <taxon>Myrtales</taxon>
        <taxon>Lythraceae</taxon>
        <taxon>Trapa</taxon>
    </lineage>
</organism>
<dbReference type="InterPro" id="IPR052940">
    <property type="entry name" value="Carb_Esterase_6"/>
</dbReference>
<keyword evidence="4" id="KW-1185">Reference proteome</keyword>
<dbReference type="Proteomes" id="UP001346149">
    <property type="component" value="Unassembled WGS sequence"/>
</dbReference>
<evidence type="ECO:0000259" key="2">
    <source>
        <dbReference type="Pfam" id="PF03629"/>
    </source>
</evidence>
<dbReference type="GO" id="GO:0016787">
    <property type="term" value="F:hydrolase activity"/>
    <property type="evidence" value="ECO:0007669"/>
    <property type="project" value="UniProtKB-KW"/>
</dbReference>
<dbReference type="EMBL" id="JAXQNO010000001">
    <property type="protein sequence ID" value="KAK4804577.1"/>
    <property type="molecule type" value="Genomic_DNA"/>
</dbReference>
<protein>
    <recommendedName>
        <fullName evidence="2">Sialate O-acetylesterase domain-containing protein</fullName>
    </recommendedName>
</protein>
<evidence type="ECO:0000313" key="4">
    <source>
        <dbReference type="Proteomes" id="UP001346149"/>
    </source>
</evidence>
<proteinExistence type="predicted"/>
<gene>
    <name evidence="3" type="ORF">SAY86_004394</name>
</gene>
<dbReference type="SUPFAM" id="SSF52266">
    <property type="entry name" value="SGNH hydrolase"/>
    <property type="match status" value="1"/>
</dbReference>
<accession>A0AAN7MV60</accession>
<sequence length="107" mass="12366">MGRRVTVGLPNQDPIFRLDCTLSWIMAKEPIHTGIYPRDKLAGIRPGMPFAKRILELELSFGTIDLVPCAFGGTSMDDWSHNYTQRNFPSNLYWNLIFRTKAYERTE</sequence>
<evidence type="ECO:0000256" key="1">
    <source>
        <dbReference type="ARBA" id="ARBA00022801"/>
    </source>
</evidence>
<name>A0AAN7MV60_TRANT</name>
<dbReference type="Gene3D" id="3.40.50.1110">
    <property type="entry name" value="SGNH hydrolase"/>
    <property type="match status" value="1"/>
</dbReference>
<dbReference type="Pfam" id="PF03629">
    <property type="entry name" value="SASA"/>
    <property type="match status" value="1"/>
</dbReference>
<reference evidence="3 4" key="1">
    <citation type="journal article" date="2023" name="Hortic Res">
        <title>Pangenome of water caltrop reveals structural variations and asymmetric subgenome divergence after allopolyploidization.</title>
        <authorList>
            <person name="Zhang X."/>
            <person name="Chen Y."/>
            <person name="Wang L."/>
            <person name="Yuan Y."/>
            <person name="Fang M."/>
            <person name="Shi L."/>
            <person name="Lu R."/>
            <person name="Comes H.P."/>
            <person name="Ma Y."/>
            <person name="Chen Y."/>
            <person name="Huang G."/>
            <person name="Zhou Y."/>
            <person name="Zheng Z."/>
            <person name="Qiu Y."/>
        </authorList>
    </citation>
    <scope>NUCLEOTIDE SEQUENCE [LARGE SCALE GENOMIC DNA]</scope>
    <source>
        <strain evidence="3">F231</strain>
    </source>
</reference>
<dbReference type="InterPro" id="IPR036514">
    <property type="entry name" value="SGNH_hydro_sf"/>
</dbReference>
<dbReference type="PANTHER" id="PTHR31988:SF15">
    <property type="entry name" value="ESTERASE, PUTATIVE (DUF303)-RELATED"/>
    <property type="match status" value="1"/>
</dbReference>